<keyword evidence="3" id="KW-1185">Reference proteome</keyword>
<dbReference type="AlphaFoldDB" id="A0A6A6F9W0"/>
<dbReference type="EMBL" id="ML992682">
    <property type="protein sequence ID" value="KAF2210200.1"/>
    <property type="molecule type" value="Genomic_DNA"/>
</dbReference>
<evidence type="ECO:0000313" key="2">
    <source>
        <dbReference type="EMBL" id="KAF2210200.1"/>
    </source>
</evidence>
<organism evidence="2 3">
    <name type="scientific">Cercospora zeae-maydis SCOH1-5</name>
    <dbReference type="NCBI Taxonomy" id="717836"/>
    <lineage>
        <taxon>Eukaryota</taxon>
        <taxon>Fungi</taxon>
        <taxon>Dikarya</taxon>
        <taxon>Ascomycota</taxon>
        <taxon>Pezizomycotina</taxon>
        <taxon>Dothideomycetes</taxon>
        <taxon>Dothideomycetidae</taxon>
        <taxon>Mycosphaerellales</taxon>
        <taxon>Mycosphaerellaceae</taxon>
        <taxon>Cercospora</taxon>
    </lineage>
</organism>
<dbReference type="Proteomes" id="UP000799539">
    <property type="component" value="Unassembled WGS sequence"/>
</dbReference>
<evidence type="ECO:0000256" key="1">
    <source>
        <dbReference type="SAM" id="MobiDB-lite"/>
    </source>
</evidence>
<proteinExistence type="predicted"/>
<gene>
    <name evidence="2" type="ORF">CERZMDRAFT_91196</name>
</gene>
<sequence length="158" mass="17445">MGHAGKHNPILESMPKLGLRRRRNRRPTPMLHRYGSCGLKNVFTRDVRLLVSWPNFVSSSGQHVDPSTLAKGCCRVYTEAYGCVARPASSIAAGDSCTTVHAFQSNIDCLLTVESELCSVRIWSARYTQLHPVPVRSLIKCIGANHARTAEQLSLSIK</sequence>
<reference evidence="2" key="1">
    <citation type="journal article" date="2020" name="Stud. Mycol.">
        <title>101 Dothideomycetes genomes: a test case for predicting lifestyles and emergence of pathogens.</title>
        <authorList>
            <person name="Haridas S."/>
            <person name="Albert R."/>
            <person name="Binder M."/>
            <person name="Bloem J."/>
            <person name="Labutti K."/>
            <person name="Salamov A."/>
            <person name="Andreopoulos B."/>
            <person name="Baker S."/>
            <person name="Barry K."/>
            <person name="Bills G."/>
            <person name="Bluhm B."/>
            <person name="Cannon C."/>
            <person name="Castanera R."/>
            <person name="Culley D."/>
            <person name="Daum C."/>
            <person name="Ezra D."/>
            <person name="Gonzalez J."/>
            <person name="Henrissat B."/>
            <person name="Kuo A."/>
            <person name="Liang C."/>
            <person name="Lipzen A."/>
            <person name="Lutzoni F."/>
            <person name="Magnuson J."/>
            <person name="Mondo S."/>
            <person name="Nolan M."/>
            <person name="Ohm R."/>
            <person name="Pangilinan J."/>
            <person name="Park H.-J."/>
            <person name="Ramirez L."/>
            <person name="Alfaro M."/>
            <person name="Sun H."/>
            <person name="Tritt A."/>
            <person name="Yoshinaga Y."/>
            <person name="Zwiers L.-H."/>
            <person name="Turgeon B."/>
            <person name="Goodwin S."/>
            <person name="Spatafora J."/>
            <person name="Crous P."/>
            <person name="Grigoriev I."/>
        </authorList>
    </citation>
    <scope>NUCLEOTIDE SEQUENCE</scope>
    <source>
        <strain evidence="2">SCOH1-5</strain>
    </source>
</reference>
<protein>
    <submittedName>
        <fullName evidence="2">Uncharacterized protein</fullName>
    </submittedName>
</protein>
<evidence type="ECO:0000313" key="3">
    <source>
        <dbReference type="Proteomes" id="UP000799539"/>
    </source>
</evidence>
<feature type="region of interest" description="Disordered" evidence="1">
    <location>
        <begin position="1"/>
        <end position="25"/>
    </location>
</feature>
<accession>A0A6A6F9W0</accession>
<name>A0A6A6F9W0_9PEZI</name>